<proteinExistence type="inferred from homology"/>
<evidence type="ECO:0000259" key="6">
    <source>
        <dbReference type="Pfam" id="PF08281"/>
    </source>
</evidence>
<sequence length="216" mass="24669">MKCKAELPLKLSVSNYLVKNTDYNPKDGFSKNLAQETDAALFHALKAGETSALAVLYDRYSSLVYGLSLRILTNAQEAEDLTQEIFLLLWRNNTYNPNRGSLSSFLSVLTRSRALDRLRSRSSKQKFLQRSQQTMTIGTDSDAPFEQISLSERREFVRQALEKLPLKQRQVLELAYYEGHSHSEIAQQLNTPLGTVKTWARKGLLTLRQNLKELIE</sequence>
<evidence type="ECO:0000256" key="3">
    <source>
        <dbReference type="ARBA" id="ARBA00023082"/>
    </source>
</evidence>
<dbReference type="InterPro" id="IPR013325">
    <property type="entry name" value="RNA_pol_sigma_r2"/>
</dbReference>
<name>A0ABV4XH30_9CYAN</name>
<evidence type="ECO:0000256" key="1">
    <source>
        <dbReference type="ARBA" id="ARBA00010641"/>
    </source>
</evidence>
<dbReference type="Gene3D" id="1.10.10.10">
    <property type="entry name" value="Winged helix-like DNA-binding domain superfamily/Winged helix DNA-binding domain"/>
    <property type="match status" value="1"/>
</dbReference>
<dbReference type="InterPro" id="IPR007627">
    <property type="entry name" value="RNA_pol_sigma70_r2"/>
</dbReference>
<dbReference type="PANTHER" id="PTHR43133:SF62">
    <property type="entry name" value="RNA POLYMERASE SIGMA FACTOR SIGZ"/>
    <property type="match status" value="1"/>
</dbReference>
<dbReference type="InterPro" id="IPR014284">
    <property type="entry name" value="RNA_pol_sigma-70_dom"/>
</dbReference>
<dbReference type="PANTHER" id="PTHR43133">
    <property type="entry name" value="RNA POLYMERASE ECF-TYPE SIGMA FACTO"/>
    <property type="match status" value="1"/>
</dbReference>
<dbReference type="InterPro" id="IPR013324">
    <property type="entry name" value="RNA_pol_sigma_r3/r4-like"/>
</dbReference>
<dbReference type="Pfam" id="PF08281">
    <property type="entry name" value="Sigma70_r4_2"/>
    <property type="match status" value="1"/>
</dbReference>
<dbReference type="SUPFAM" id="SSF88946">
    <property type="entry name" value="Sigma2 domain of RNA polymerase sigma factors"/>
    <property type="match status" value="1"/>
</dbReference>
<dbReference type="Pfam" id="PF04542">
    <property type="entry name" value="Sigma70_r2"/>
    <property type="match status" value="1"/>
</dbReference>
<dbReference type="NCBIfam" id="TIGR02937">
    <property type="entry name" value="sigma70-ECF"/>
    <property type="match status" value="1"/>
</dbReference>
<dbReference type="EMBL" id="JBHFNQ010000257">
    <property type="protein sequence ID" value="MFB2882114.1"/>
    <property type="molecule type" value="Genomic_DNA"/>
</dbReference>
<protein>
    <submittedName>
        <fullName evidence="7">Sigma-70 family RNA polymerase sigma factor</fullName>
    </submittedName>
</protein>
<feature type="domain" description="RNA polymerase sigma factor 70 region 4 type 2" evidence="6">
    <location>
        <begin position="157"/>
        <end position="207"/>
    </location>
</feature>
<dbReference type="Proteomes" id="UP001576774">
    <property type="component" value="Unassembled WGS sequence"/>
</dbReference>
<evidence type="ECO:0000256" key="2">
    <source>
        <dbReference type="ARBA" id="ARBA00023015"/>
    </source>
</evidence>
<dbReference type="SUPFAM" id="SSF88659">
    <property type="entry name" value="Sigma3 and sigma4 domains of RNA polymerase sigma factors"/>
    <property type="match status" value="1"/>
</dbReference>
<dbReference type="InterPro" id="IPR036388">
    <property type="entry name" value="WH-like_DNA-bd_sf"/>
</dbReference>
<keyword evidence="8" id="KW-1185">Reference proteome</keyword>
<keyword evidence="2" id="KW-0805">Transcription regulation</keyword>
<gene>
    <name evidence="7" type="ORF">ACE1CC_35145</name>
</gene>
<keyword evidence="4" id="KW-0804">Transcription</keyword>
<comment type="similarity">
    <text evidence="1">Belongs to the sigma-70 factor family. ECF subfamily.</text>
</comment>
<dbReference type="InterPro" id="IPR039425">
    <property type="entry name" value="RNA_pol_sigma-70-like"/>
</dbReference>
<reference evidence="7 8" key="1">
    <citation type="submission" date="2024-09" db="EMBL/GenBank/DDBJ databases">
        <title>Floridaenema gen nov. (Aerosakkonemataceae, Aerosakkonematales ord. nov., Cyanobacteria) from benthic tropical and subtropical fresh waters, with the description of four new species.</title>
        <authorList>
            <person name="Moretto J.A."/>
            <person name="Berthold D.E."/>
            <person name="Lefler F.W."/>
            <person name="Huang I.-S."/>
            <person name="Laughinghouse H. IV."/>
        </authorList>
    </citation>
    <scope>NUCLEOTIDE SEQUENCE [LARGE SCALE GENOMIC DNA]</scope>
    <source>
        <strain evidence="7 8">BLCC-F46</strain>
    </source>
</reference>
<dbReference type="CDD" id="cd06171">
    <property type="entry name" value="Sigma70_r4"/>
    <property type="match status" value="1"/>
</dbReference>
<evidence type="ECO:0000313" key="7">
    <source>
        <dbReference type="EMBL" id="MFB2882114.1"/>
    </source>
</evidence>
<evidence type="ECO:0000313" key="8">
    <source>
        <dbReference type="Proteomes" id="UP001576774"/>
    </source>
</evidence>
<feature type="domain" description="RNA polymerase sigma-70 region 2" evidence="5">
    <location>
        <begin position="56"/>
        <end position="122"/>
    </location>
</feature>
<evidence type="ECO:0000259" key="5">
    <source>
        <dbReference type="Pfam" id="PF04542"/>
    </source>
</evidence>
<dbReference type="InterPro" id="IPR013249">
    <property type="entry name" value="RNA_pol_sigma70_r4_t2"/>
</dbReference>
<dbReference type="Gene3D" id="1.10.1740.10">
    <property type="match status" value="1"/>
</dbReference>
<accession>A0ABV4XH30</accession>
<evidence type="ECO:0000256" key="4">
    <source>
        <dbReference type="ARBA" id="ARBA00023163"/>
    </source>
</evidence>
<keyword evidence="3" id="KW-0731">Sigma factor</keyword>
<organism evidence="7 8">
    <name type="scientific">Floridaenema aerugineum BLCC-F46</name>
    <dbReference type="NCBI Taxonomy" id="3153654"/>
    <lineage>
        <taxon>Bacteria</taxon>
        <taxon>Bacillati</taxon>
        <taxon>Cyanobacteriota</taxon>
        <taxon>Cyanophyceae</taxon>
        <taxon>Oscillatoriophycideae</taxon>
        <taxon>Aerosakkonematales</taxon>
        <taxon>Aerosakkonemataceae</taxon>
        <taxon>Floridanema</taxon>
        <taxon>Floridanema aerugineum</taxon>
    </lineage>
</organism>
<comment type="caution">
    <text evidence="7">The sequence shown here is derived from an EMBL/GenBank/DDBJ whole genome shotgun (WGS) entry which is preliminary data.</text>
</comment>
<dbReference type="NCBIfam" id="NF009172">
    <property type="entry name" value="PRK12519.1"/>
    <property type="match status" value="1"/>
</dbReference>